<dbReference type="EMBL" id="AHZU02000129">
    <property type="protein sequence ID" value="KFG48139.1"/>
    <property type="molecule type" value="Genomic_DNA"/>
</dbReference>
<sequence>MRTSSRSQCLSCLCEKDLPEGAPNVVASARVACQTERERENEGRSELCIRGPSRSSAALFASAGSNFCSSSPRVVSRNRDILLPRPRSILRPGFLVPSFSALFLSKSPPGEGREAPPLCCRKDFSVRRNATLRITRRSHAAGRLFD</sequence>
<protein>
    <submittedName>
        <fullName evidence="1">Uncharacterized protein</fullName>
    </submittedName>
</protein>
<name>A0A086KUS1_TOXGO</name>
<comment type="caution">
    <text evidence="1">The sequence shown here is derived from an EMBL/GenBank/DDBJ whole genome shotgun (WGS) entry which is preliminary data.</text>
</comment>
<accession>A0A086KUS1</accession>
<dbReference type="Proteomes" id="UP000028837">
    <property type="component" value="Unassembled WGS sequence"/>
</dbReference>
<organism evidence="1 2">
    <name type="scientific">Toxoplasma gondii GAB2-2007-GAL-DOM2</name>
    <dbReference type="NCBI Taxonomy" id="1130820"/>
    <lineage>
        <taxon>Eukaryota</taxon>
        <taxon>Sar</taxon>
        <taxon>Alveolata</taxon>
        <taxon>Apicomplexa</taxon>
        <taxon>Conoidasida</taxon>
        <taxon>Coccidia</taxon>
        <taxon>Eucoccidiorida</taxon>
        <taxon>Eimeriorina</taxon>
        <taxon>Sarcocystidae</taxon>
        <taxon>Toxoplasma</taxon>
    </lineage>
</organism>
<evidence type="ECO:0000313" key="1">
    <source>
        <dbReference type="EMBL" id="KFG48139.1"/>
    </source>
</evidence>
<reference evidence="1 2" key="1">
    <citation type="submission" date="2014-02" db="EMBL/GenBank/DDBJ databases">
        <authorList>
            <person name="Sibley D."/>
            <person name="Venepally P."/>
            <person name="Karamycheva S."/>
            <person name="Hadjithomas M."/>
            <person name="Khan A."/>
            <person name="Brunk B."/>
            <person name="Roos D."/>
            <person name="Caler E."/>
            <person name="Lorenzi H."/>
        </authorList>
    </citation>
    <scope>NUCLEOTIDE SEQUENCE [LARGE SCALE GENOMIC DNA]</scope>
    <source>
        <strain evidence="1 2">GAB2-2007-GAL-DOM2</strain>
    </source>
</reference>
<proteinExistence type="predicted"/>
<evidence type="ECO:0000313" key="2">
    <source>
        <dbReference type="Proteomes" id="UP000028837"/>
    </source>
</evidence>
<dbReference type="AlphaFoldDB" id="A0A086KUS1"/>
<dbReference type="VEuPathDB" id="ToxoDB:TGDOM2_229800"/>
<gene>
    <name evidence="1" type="ORF">TGDOM2_229800</name>
</gene>